<protein>
    <submittedName>
        <fullName evidence="2">Uncharacterized protein</fullName>
    </submittedName>
</protein>
<evidence type="ECO:0000313" key="3">
    <source>
        <dbReference type="Proteomes" id="UP001295423"/>
    </source>
</evidence>
<dbReference type="EMBL" id="CAKOGP040000524">
    <property type="protein sequence ID" value="CAJ1935915.1"/>
    <property type="molecule type" value="Genomic_DNA"/>
</dbReference>
<feature type="compositionally biased region" description="Basic and acidic residues" evidence="1">
    <location>
        <begin position="273"/>
        <end position="290"/>
    </location>
</feature>
<feature type="region of interest" description="Disordered" evidence="1">
    <location>
        <begin position="735"/>
        <end position="759"/>
    </location>
</feature>
<dbReference type="AlphaFoldDB" id="A0AAD2FJM8"/>
<sequence>MKTRLEIEDRISSPYANPESYLLKRRSANRAKRRREILDFVDAALYPEQASRKSSLLNDWIDDTDTEEIIQTSQGSIFFSNSAEKQEQTHLVYPVSDNDHEEPDEKLPDEHDTNYVYEEEGEEDDDDGAWMSSRYVMPKSHRAKSAEKQEQTHVVDSVSDNDHEEPDEKLPDEHDKNYVYEEEGEEDDDDGTWMLSRYVMPKSHRAKRRREILYHVDAALHPEKASREALLLNHRRDEMDIRRSSQVSSINMAGIICDNYAAKEEDIFASISDDNHEPGEKSPEDEHDTNFDCEGDDDEESILYEESEPSMYDENIVFEQEQDVSSSSFLDDDADDFLYIISGSCEEEELFFRVEEDIIYESEDDLEEIILAQDPLETIVETGEEESDQESTGFDEAVDDVETSDLLVTIVEEDIERDDDFFQERILYESDLQSILKPETKDEPGGTERISFVTACETLEADEISVEYSIEEIILFDDEDPSYSAARTFIHETIEYEASESSIDEFWQEPEQPESPQDCSNSSFWLSANGTFGHGISELSIDVNGEEILCQPDVSKIGDKAIEHRPSEASFEETNPVYDSGNGAKEPLTGSDDGNITDKTDDDIMWSDSESCGWDTYSQADLLAEYEEDARFQFPVPQIPVLKLWQHNHRNTQIQTVNQEVEENGYCKSIDALEAATRTPRNILIAILAQGDLQFKLRKVPVEHKNEYKPIAQSASSIGRLTRLQEQVIESISLDDNSSSQEAEQFVPRKSPLANTRSSGQRLSIEAAALGKIVRRQEEYFTNWDEEEEGNESLTNETVFSKNTDVFERRISIDDARDDRGMLVQRTSLLIHHHVRDSRIANMEKDWAMEEFLEDEEKYSNNNHELDLPKMSLPKFQLPKSERRLSREEMIESLAKGVAEKSWERKYRLERPGAQLRMHTGCTCVYCCKNKPSQSQTHQHCYNVVTSCTGNGMEEERTPPSPLEQDSKPKVALDWSCAFNGFS</sequence>
<comment type="caution">
    <text evidence="2">The sequence shown here is derived from an EMBL/GenBank/DDBJ whole genome shotgun (WGS) entry which is preliminary data.</text>
</comment>
<reference evidence="2" key="1">
    <citation type="submission" date="2023-08" db="EMBL/GenBank/DDBJ databases">
        <authorList>
            <person name="Audoor S."/>
            <person name="Bilcke G."/>
        </authorList>
    </citation>
    <scope>NUCLEOTIDE SEQUENCE</scope>
</reference>
<name>A0AAD2FJM8_9STRA</name>
<dbReference type="Proteomes" id="UP001295423">
    <property type="component" value="Unassembled WGS sequence"/>
</dbReference>
<gene>
    <name evidence="2" type="ORF">CYCCA115_LOCUS4960</name>
</gene>
<evidence type="ECO:0000256" key="1">
    <source>
        <dbReference type="SAM" id="MobiDB-lite"/>
    </source>
</evidence>
<accession>A0AAD2FJM8</accession>
<keyword evidence="3" id="KW-1185">Reference proteome</keyword>
<feature type="compositionally biased region" description="Basic and acidic residues" evidence="1">
    <location>
        <begin position="166"/>
        <end position="176"/>
    </location>
</feature>
<feature type="region of interest" description="Disordered" evidence="1">
    <location>
        <begin position="141"/>
        <end position="176"/>
    </location>
</feature>
<proteinExistence type="predicted"/>
<feature type="compositionally biased region" description="Basic and acidic residues" evidence="1">
    <location>
        <begin position="144"/>
        <end position="153"/>
    </location>
</feature>
<feature type="region of interest" description="Disordered" evidence="1">
    <location>
        <begin position="566"/>
        <end position="598"/>
    </location>
</feature>
<organism evidence="2 3">
    <name type="scientific">Cylindrotheca closterium</name>
    <dbReference type="NCBI Taxonomy" id="2856"/>
    <lineage>
        <taxon>Eukaryota</taxon>
        <taxon>Sar</taxon>
        <taxon>Stramenopiles</taxon>
        <taxon>Ochrophyta</taxon>
        <taxon>Bacillariophyta</taxon>
        <taxon>Bacillariophyceae</taxon>
        <taxon>Bacillariophycidae</taxon>
        <taxon>Bacillariales</taxon>
        <taxon>Bacillariaceae</taxon>
        <taxon>Cylindrotheca</taxon>
    </lineage>
</organism>
<feature type="region of interest" description="Disordered" evidence="1">
    <location>
        <begin position="272"/>
        <end position="296"/>
    </location>
</feature>
<evidence type="ECO:0000313" key="2">
    <source>
        <dbReference type="EMBL" id="CAJ1935915.1"/>
    </source>
</evidence>